<organism evidence="9 10">
    <name type="scientific">Stentor coeruleus</name>
    <dbReference type="NCBI Taxonomy" id="5963"/>
    <lineage>
        <taxon>Eukaryota</taxon>
        <taxon>Sar</taxon>
        <taxon>Alveolata</taxon>
        <taxon>Ciliophora</taxon>
        <taxon>Postciliodesmatophora</taxon>
        <taxon>Heterotrichea</taxon>
        <taxon>Heterotrichida</taxon>
        <taxon>Stentoridae</taxon>
        <taxon>Stentor</taxon>
    </lineage>
</organism>
<keyword evidence="3 6" id="KW-1133">Transmembrane helix</keyword>
<evidence type="ECO:0000256" key="3">
    <source>
        <dbReference type="ARBA" id="ARBA00022989"/>
    </source>
</evidence>
<dbReference type="InterPro" id="IPR000203">
    <property type="entry name" value="GPS"/>
</dbReference>
<dbReference type="GO" id="GO:0016020">
    <property type="term" value="C:membrane"/>
    <property type="evidence" value="ECO:0007669"/>
    <property type="project" value="UniProtKB-SubCell"/>
</dbReference>
<dbReference type="Proteomes" id="UP000187209">
    <property type="component" value="Unassembled WGS sequence"/>
</dbReference>
<keyword evidence="2 6" id="KW-0812">Transmembrane</keyword>
<comment type="subcellular location">
    <subcellularLocation>
        <location evidence="1">Membrane</location>
    </subcellularLocation>
</comment>
<evidence type="ECO:0000256" key="5">
    <source>
        <dbReference type="ARBA" id="ARBA00023157"/>
    </source>
</evidence>
<dbReference type="Gene3D" id="2.10.220.10">
    <property type="entry name" value="Hormone Receptor, Insulin-like Growth Factor Receptor 1, Chain A, domain 2"/>
    <property type="match status" value="2"/>
</dbReference>
<reference evidence="9 10" key="1">
    <citation type="submission" date="2016-11" db="EMBL/GenBank/DDBJ databases">
        <title>The macronuclear genome of Stentor coeruleus: a giant cell with tiny introns.</title>
        <authorList>
            <person name="Slabodnick M."/>
            <person name="Ruby J.G."/>
            <person name="Reiff S.B."/>
            <person name="Swart E.C."/>
            <person name="Gosai S."/>
            <person name="Prabakaran S."/>
            <person name="Witkowska E."/>
            <person name="Larue G.E."/>
            <person name="Fisher S."/>
            <person name="Freeman R.M."/>
            <person name="Gunawardena J."/>
            <person name="Chu W."/>
            <person name="Stover N.A."/>
            <person name="Gregory B.D."/>
            <person name="Nowacki M."/>
            <person name="Derisi J."/>
            <person name="Roy S.W."/>
            <person name="Marshall W.F."/>
            <person name="Sood P."/>
        </authorList>
    </citation>
    <scope>NUCLEOTIDE SEQUENCE [LARGE SCALE GENOMIC DNA]</scope>
    <source>
        <strain evidence="9">WM001</strain>
    </source>
</reference>
<dbReference type="SMART" id="SM00261">
    <property type="entry name" value="FU"/>
    <property type="match status" value="4"/>
</dbReference>
<protein>
    <recommendedName>
        <fullName evidence="8">GAIN-B domain-containing protein</fullName>
    </recommendedName>
</protein>
<feature type="transmembrane region" description="Helical" evidence="6">
    <location>
        <begin position="1504"/>
        <end position="1524"/>
    </location>
</feature>
<feature type="transmembrane region" description="Helical" evidence="6">
    <location>
        <begin position="1069"/>
        <end position="1091"/>
    </location>
</feature>
<comment type="caution">
    <text evidence="9">The sequence shown here is derived from an EMBL/GenBank/DDBJ whole genome shotgun (WGS) entry which is preliminary data.</text>
</comment>
<accession>A0A1R2B0B8</accession>
<sequence>MLLLFIILLLSNAIDGYYRKVQENSSCNPICKTCSDYNFCLSCSDTNLYVDLSIGTCNSTCNSSTYILEKSCVSTCPISYYAIESPKSCIACPSGCLECSSSSICKNCSKGYLKLGTTCVLACPENNYYANYTGMYCGLCDLSCVQCNGDSLADCTLCAGGKVVYINDTGIGMCLDSCPKGTFLSGTICKNCIENCESCSDSEACLKCYTGYYLQGTKACDTFCDYGDIVDTETSSCISYTNIYPYGSISMSSFTLIKITYEVAVEKAPGSFNVYTIDNGLYTQVLTYNTSYETTISLETTIATLISTSSYTYDTYYTIEVISGSVASSFGVNIEIPKGIWTFYIKSYTYEPLVVIINSNIKGTEVKINSELTLDGSKSYDPSSGYIKSELFSVWNCEDFTLSYEEYKKNLSVSWADYISIVSVNDTKKVLCTNWDYIDPPDNSTIIINNFTAVNQVLRFIYTLSDNNNRTTTNDIFVLVVAEDANPISLQNIPIYKVNIDKEFQLFISNPIISNNVQYKWSVISSGLYPEFTTPLSSWVLAIASDSMSKDTEYIFSLTYSDSIWKSSAVVTIVTNSPPDLGTIYINPTSGTALIDTFISRMIGWVDIDLPLTYSFAISYNTSSVSYMISGLQDFNEITTVFPGGFVFLTGFCYDSLGARSQESIMIEVDFLHDLDRIDEEFADLPSVVDESNIFYIMPIIGCMANELNWTYDDISEVLEKKTSILELLIQSKSIADTMYIENSDVNSLYLYLEIVGVIETLIKAPVNDDLMTSAISLLKSIDFSHLEIKPIIYPIYNSTLSATSPQYIFHSDIIINLSYTLINIIDYISSYTNTSLLLGEIPELIVISKQVLALGSVITEAERTLISDNISIITTKSLLSSLENLNLTISSGVSVQVPQNLSTSISSTQVSIIIAYVKTNPFAKNLPILDSYILIELQDLTNGTLLIVSDLDSPFLISFNITRSILESMSSQVFISQQSTSKLNVQCAYWDSSINSWATNGCILSNLPDIYNYFQYENVPESFTIICSCYHLSQFSISFISSTIGNVSYIINEESTIVFKSNQWETTLVLYLMVCGFICMSLAMGFAYYWDKYNPGIRLPSVETEKTYRYWDPNKVDAVLGQLEKEFIRQKTDSSKSDKKDTNAAINKFLTSGLVSKLMLENTKDNREIYDDSLRAGRLHPIEAIMDVDSDDETTQSRTKKHLKKPMDDPRYLTSLVSEPKPRQHQSRRDLEGTIAQLKLHLSHLESNTQVKSPVDLFLEKYDESTKLTSILKSKLKVDHRELKRSDLKALGINPSEFTALRATKSGKIVSDCSMLTGGKYSQKILEEVRRFYGSLKMSYWSLFLMYIKKEHKYISLAFNLHIEYSKKQMLTLFSVYWYLQLLLCQIYITYFNWDKVYDESNKCKFGCSYEGEIFAGIICAISPWPVYYICKYLFARNMVEYAAPYATKTQAYQNKICREFVGAILSFVSISVCIVGICAVSIRDPFDTEKGKEFLYCYMASLIWSFFIGEFFATLIKAWLVWKASSENFKKEEGSEPSCLAKFAKGMLTLFPCLLPTEL</sequence>
<keyword evidence="4 6" id="KW-0472">Membrane</keyword>
<dbReference type="PROSITE" id="PS50221">
    <property type="entry name" value="GAIN_B"/>
    <property type="match status" value="1"/>
</dbReference>
<evidence type="ECO:0000256" key="6">
    <source>
        <dbReference type="SAM" id="Phobius"/>
    </source>
</evidence>
<dbReference type="PANTHER" id="PTHR46987">
    <property type="entry name" value="NEUROHYPOPHYSIAL HORMONES, N-TERMINAL DOMAIN CONTAINING PROTEIN"/>
    <property type="match status" value="1"/>
</dbReference>
<dbReference type="OrthoDB" id="300641at2759"/>
<dbReference type="InterPro" id="IPR057244">
    <property type="entry name" value="GAIN_B"/>
</dbReference>
<feature type="transmembrane region" description="Helical" evidence="6">
    <location>
        <begin position="1377"/>
        <end position="1395"/>
    </location>
</feature>
<evidence type="ECO:0000256" key="2">
    <source>
        <dbReference type="ARBA" id="ARBA00022692"/>
    </source>
</evidence>
<dbReference type="InterPro" id="IPR002859">
    <property type="entry name" value="PKD/REJ-like"/>
</dbReference>
<keyword evidence="10" id="KW-1185">Reference proteome</keyword>
<feature type="domain" description="GAIN-B" evidence="8">
    <location>
        <begin position="870"/>
        <end position="1046"/>
    </location>
</feature>
<evidence type="ECO:0000313" key="10">
    <source>
        <dbReference type="Proteomes" id="UP000187209"/>
    </source>
</evidence>
<feature type="transmembrane region" description="Helical" evidence="6">
    <location>
        <begin position="1462"/>
        <end position="1484"/>
    </location>
</feature>
<feature type="transmembrane region" description="Helical" evidence="6">
    <location>
        <begin position="1415"/>
        <end position="1432"/>
    </location>
</feature>
<dbReference type="InterPro" id="IPR006212">
    <property type="entry name" value="Furin_repeat"/>
</dbReference>
<dbReference type="InterPro" id="IPR051514">
    <property type="entry name" value="R-spondin"/>
</dbReference>
<gene>
    <name evidence="9" type="ORF">SteCoe_31875</name>
</gene>
<dbReference type="Pfam" id="PF02010">
    <property type="entry name" value="REJ"/>
    <property type="match status" value="1"/>
</dbReference>
<proteinExistence type="predicted"/>
<dbReference type="CDD" id="cd00064">
    <property type="entry name" value="FU"/>
    <property type="match status" value="3"/>
</dbReference>
<evidence type="ECO:0000256" key="1">
    <source>
        <dbReference type="ARBA" id="ARBA00004370"/>
    </source>
</evidence>
<evidence type="ECO:0000256" key="4">
    <source>
        <dbReference type="ARBA" id="ARBA00023136"/>
    </source>
</evidence>
<feature type="signal peptide" evidence="7">
    <location>
        <begin position="1"/>
        <end position="16"/>
    </location>
</feature>
<dbReference type="InterPro" id="IPR009030">
    <property type="entry name" value="Growth_fac_rcpt_cys_sf"/>
</dbReference>
<dbReference type="SUPFAM" id="SSF57184">
    <property type="entry name" value="Growth factor receptor domain"/>
    <property type="match status" value="2"/>
</dbReference>
<keyword evidence="7" id="KW-0732">Signal</keyword>
<evidence type="ECO:0000313" key="9">
    <source>
        <dbReference type="EMBL" id="OMJ70206.1"/>
    </source>
</evidence>
<evidence type="ECO:0000256" key="7">
    <source>
        <dbReference type="SAM" id="SignalP"/>
    </source>
</evidence>
<evidence type="ECO:0000259" key="8">
    <source>
        <dbReference type="PROSITE" id="PS50221"/>
    </source>
</evidence>
<dbReference type="EMBL" id="MPUH01001113">
    <property type="protein sequence ID" value="OMJ70206.1"/>
    <property type="molecule type" value="Genomic_DNA"/>
</dbReference>
<name>A0A1R2B0B8_9CILI</name>
<dbReference type="SMART" id="SM00303">
    <property type="entry name" value="GPS"/>
    <property type="match status" value="1"/>
</dbReference>
<keyword evidence="5" id="KW-1015">Disulfide bond</keyword>
<feature type="chain" id="PRO_5012412989" description="GAIN-B domain-containing protein" evidence="7">
    <location>
        <begin position="17"/>
        <end position="1561"/>
    </location>
</feature>
<dbReference type="PANTHER" id="PTHR46987:SF7">
    <property type="entry name" value="TNFR-CYS DOMAIN-CONTAINING PROTEIN"/>
    <property type="match status" value="1"/>
</dbReference>